<dbReference type="RefSeq" id="WP_123808199.1">
    <property type="nucleotide sequence ID" value="NZ_RKRK01000004.1"/>
</dbReference>
<evidence type="ECO:0000256" key="1">
    <source>
        <dbReference type="SAM" id="Phobius"/>
    </source>
</evidence>
<feature type="transmembrane region" description="Helical" evidence="1">
    <location>
        <begin position="70"/>
        <end position="92"/>
    </location>
</feature>
<comment type="caution">
    <text evidence="2">The sequence shown here is derived from an EMBL/GenBank/DDBJ whole genome shotgun (WGS) entry which is preliminary data.</text>
</comment>
<dbReference type="Pfam" id="PF17319">
    <property type="entry name" value="DUF5362"/>
    <property type="match status" value="1"/>
</dbReference>
<keyword evidence="3" id="KW-1185">Reference proteome</keyword>
<protein>
    <submittedName>
        <fullName evidence="2">Putative oligomerization/nucleic acid binding protein</fullName>
    </submittedName>
</protein>
<keyword evidence="1" id="KW-0812">Transmembrane</keyword>
<dbReference type="OrthoDB" id="9942019at2"/>
<gene>
    <name evidence="2" type="ORF">EDD62_1495</name>
</gene>
<accession>A0A3N5BIR2</accession>
<sequence length="140" mass="15186">MNNQVRRNKEMEAAKTLTFAAGVVAIIAGVIWCFTGVGLLWAWLDIIGGILFIRSKGFTDEKFASKSTGILVFGLIFLVTSVLGGVLAILAYMKLSSAKQSNDQSTGSGNVMDLEKAYELKNNGVISEEEFEMIKKKTIG</sequence>
<evidence type="ECO:0000313" key="3">
    <source>
        <dbReference type="Proteomes" id="UP000277108"/>
    </source>
</evidence>
<dbReference type="Proteomes" id="UP000277108">
    <property type="component" value="Unassembled WGS sequence"/>
</dbReference>
<evidence type="ECO:0000313" key="2">
    <source>
        <dbReference type="EMBL" id="RPF55170.1"/>
    </source>
</evidence>
<keyword evidence="1" id="KW-0472">Membrane</keyword>
<dbReference type="InterPro" id="IPR035287">
    <property type="entry name" value="DUF5362"/>
</dbReference>
<proteinExistence type="predicted"/>
<organism evidence="2 3">
    <name type="scientific">Abyssicoccus albus</name>
    <dbReference type="NCBI Taxonomy" id="1817405"/>
    <lineage>
        <taxon>Bacteria</taxon>
        <taxon>Bacillati</taxon>
        <taxon>Bacillota</taxon>
        <taxon>Bacilli</taxon>
        <taxon>Bacillales</taxon>
        <taxon>Abyssicoccaceae</taxon>
    </lineage>
</organism>
<dbReference type="AlphaFoldDB" id="A0A3N5BIR2"/>
<reference evidence="2 3" key="1">
    <citation type="submission" date="2018-11" db="EMBL/GenBank/DDBJ databases">
        <title>Genomic Encyclopedia of Type Strains, Phase IV (KMG-IV): sequencing the most valuable type-strain genomes for metagenomic binning, comparative biology and taxonomic classification.</title>
        <authorList>
            <person name="Goeker M."/>
        </authorList>
    </citation>
    <scope>NUCLEOTIDE SEQUENCE [LARGE SCALE GENOMIC DNA]</scope>
    <source>
        <strain evidence="2 3">DSM 29158</strain>
    </source>
</reference>
<name>A0A3N5BIR2_9BACL</name>
<keyword evidence="1" id="KW-1133">Transmembrane helix</keyword>
<feature type="transmembrane region" description="Helical" evidence="1">
    <location>
        <begin position="21"/>
        <end position="44"/>
    </location>
</feature>
<dbReference type="EMBL" id="RKRK01000004">
    <property type="protein sequence ID" value="RPF55170.1"/>
    <property type="molecule type" value="Genomic_DNA"/>
</dbReference>